<sequence>MDTGRTVLGLAAAGLLLAGCDGGVPSAGPSPGRSGTGAAAASADPAPAATTTVAPAATCPPDNRLDTLMADSGGELVGNPGVFWALLFPAEERLRPGRQLKIALKMTGSGALNLRAVGPGDATVEPEGFDPHGASTWARPGDEWGSYWVFPAPGCWTIHAERADGTRGAITLRAG</sequence>
<gene>
    <name evidence="2" type="ORF">GA0070564_103461</name>
</gene>
<dbReference type="OrthoDB" id="3535880at2"/>
<reference evidence="3" key="1">
    <citation type="submission" date="2016-06" db="EMBL/GenBank/DDBJ databases">
        <authorList>
            <person name="Varghese N."/>
            <person name="Submissions Spin"/>
        </authorList>
    </citation>
    <scope>NUCLEOTIDE SEQUENCE [LARGE SCALE GENOMIC DNA]</scope>
    <source>
        <strain evidence="3">DSM 44830</strain>
    </source>
</reference>
<dbReference type="RefSeq" id="WP_141714769.1">
    <property type="nucleotide sequence ID" value="NZ_FMCX01000003.1"/>
</dbReference>
<feature type="region of interest" description="Disordered" evidence="1">
    <location>
        <begin position="27"/>
        <end position="58"/>
    </location>
</feature>
<accession>A0A1C4Y0D4</accession>
<proteinExistence type="predicted"/>
<evidence type="ECO:0000313" key="2">
    <source>
        <dbReference type="EMBL" id="SCF14162.1"/>
    </source>
</evidence>
<dbReference type="PROSITE" id="PS51257">
    <property type="entry name" value="PROKAR_LIPOPROTEIN"/>
    <property type="match status" value="1"/>
</dbReference>
<keyword evidence="3" id="KW-1185">Reference proteome</keyword>
<protein>
    <submittedName>
        <fullName evidence="2">Uncharacterized protein</fullName>
    </submittedName>
</protein>
<evidence type="ECO:0000313" key="3">
    <source>
        <dbReference type="Proteomes" id="UP000199504"/>
    </source>
</evidence>
<feature type="compositionally biased region" description="Low complexity" evidence="1">
    <location>
        <begin position="27"/>
        <end position="57"/>
    </location>
</feature>
<name>A0A1C4Y0D4_9ACTN</name>
<dbReference type="EMBL" id="FMCX01000003">
    <property type="protein sequence ID" value="SCF14162.1"/>
    <property type="molecule type" value="Genomic_DNA"/>
</dbReference>
<dbReference type="AlphaFoldDB" id="A0A1C4Y0D4"/>
<evidence type="ECO:0000256" key="1">
    <source>
        <dbReference type="SAM" id="MobiDB-lite"/>
    </source>
</evidence>
<organism evidence="2 3">
    <name type="scientific">Micromonospora mirobrigensis</name>
    <dbReference type="NCBI Taxonomy" id="262898"/>
    <lineage>
        <taxon>Bacteria</taxon>
        <taxon>Bacillati</taxon>
        <taxon>Actinomycetota</taxon>
        <taxon>Actinomycetes</taxon>
        <taxon>Micromonosporales</taxon>
        <taxon>Micromonosporaceae</taxon>
        <taxon>Micromonospora</taxon>
    </lineage>
</organism>
<dbReference type="STRING" id="262898.GA0070564_103461"/>
<dbReference type="Proteomes" id="UP000199504">
    <property type="component" value="Unassembled WGS sequence"/>
</dbReference>